<dbReference type="EMBL" id="JAPDMQ010000068">
    <property type="protein sequence ID" value="KAK0536946.1"/>
    <property type="molecule type" value="Genomic_DNA"/>
</dbReference>
<gene>
    <name evidence="1" type="ORF">OC842_001796</name>
</gene>
<dbReference type="InterPro" id="IPR008729">
    <property type="entry name" value="PA_de_COase"/>
</dbReference>
<dbReference type="GO" id="GO:0016831">
    <property type="term" value="F:carboxy-lyase activity"/>
    <property type="evidence" value="ECO:0007669"/>
    <property type="project" value="InterPro"/>
</dbReference>
<protein>
    <recommendedName>
        <fullName evidence="3">Phenolic acid decarboxylase</fullName>
    </recommendedName>
</protein>
<dbReference type="PANTHER" id="PTHR40087">
    <property type="entry name" value="PHENOLIC ACID DECARBOXYLASE PADC"/>
    <property type="match status" value="1"/>
</dbReference>
<reference evidence="1" key="1">
    <citation type="journal article" date="2023" name="PhytoFront">
        <title>Draft Genome Resources of Seven Strains of Tilletia horrida, Causal Agent of Kernel Smut of Rice.</title>
        <authorList>
            <person name="Khanal S."/>
            <person name="Antony Babu S."/>
            <person name="Zhou X.G."/>
        </authorList>
    </citation>
    <scope>NUCLEOTIDE SEQUENCE</scope>
    <source>
        <strain evidence="1">TX3</strain>
    </source>
</reference>
<dbReference type="InterPro" id="IPR012674">
    <property type="entry name" value="Calycin"/>
</dbReference>
<sequence>MSLDGIINKHVVYVYDNEWKYEAWYKSADRIVYKIHSGPMGGRDNFQECSMRQIREDIYMISWIEETGTVVTTVVDFGESRVHSYINFSHGHWAQPEIAHGHYRKEAWRELANVDGSRGETLTTGRKVVSESATIVEVFEGRGELEDVDPAAPTL</sequence>
<dbReference type="Proteomes" id="UP001176521">
    <property type="component" value="Unassembled WGS sequence"/>
</dbReference>
<comment type="caution">
    <text evidence="1">The sequence shown here is derived from an EMBL/GenBank/DDBJ whole genome shotgun (WGS) entry which is preliminary data.</text>
</comment>
<keyword evidence="2" id="KW-1185">Reference proteome</keyword>
<dbReference type="Gene3D" id="2.40.128.20">
    <property type="match status" value="1"/>
</dbReference>
<dbReference type="SUPFAM" id="SSF50814">
    <property type="entry name" value="Lipocalins"/>
    <property type="match status" value="1"/>
</dbReference>
<organism evidence="1 2">
    <name type="scientific">Tilletia horrida</name>
    <dbReference type="NCBI Taxonomy" id="155126"/>
    <lineage>
        <taxon>Eukaryota</taxon>
        <taxon>Fungi</taxon>
        <taxon>Dikarya</taxon>
        <taxon>Basidiomycota</taxon>
        <taxon>Ustilaginomycotina</taxon>
        <taxon>Exobasidiomycetes</taxon>
        <taxon>Tilletiales</taxon>
        <taxon>Tilletiaceae</taxon>
        <taxon>Tilletia</taxon>
    </lineage>
</organism>
<dbReference type="Pfam" id="PF05870">
    <property type="entry name" value="PA_decarbox"/>
    <property type="match status" value="1"/>
</dbReference>
<dbReference type="PANTHER" id="PTHR40087:SF1">
    <property type="entry name" value="PHENOLIC ACID DECARBOXYLASE PADC"/>
    <property type="match status" value="1"/>
</dbReference>
<accession>A0AAN6JLX2</accession>
<evidence type="ECO:0008006" key="3">
    <source>
        <dbReference type="Google" id="ProtNLM"/>
    </source>
</evidence>
<dbReference type="AlphaFoldDB" id="A0AAN6JLX2"/>
<name>A0AAN6JLX2_9BASI</name>
<proteinExistence type="predicted"/>
<evidence type="ECO:0000313" key="1">
    <source>
        <dbReference type="EMBL" id="KAK0536946.1"/>
    </source>
</evidence>
<evidence type="ECO:0000313" key="2">
    <source>
        <dbReference type="Proteomes" id="UP001176521"/>
    </source>
</evidence>